<dbReference type="Gene3D" id="3.40.50.10960">
    <property type="match status" value="1"/>
</dbReference>
<dbReference type="PANTHER" id="PTHR37820:SF1">
    <property type="entry name" value="CELL DIVISION PROTEIN FTSQ"/>
    <property type="match status" value="1"/>
</dbReference>
<dbReference type="GO" id="GO:0005886">
    <property type="term" value="C:plasma membrane"/>
    <property type="evidence" value="ECO:0007669"/>
    <property type="project" value="UniProtKB-SubCell"/>
</dbReference>
<dbReference type="Proteomes" id="UP000198734">
    <property type="component" value="Unassembled WGS sequence"/>
</dbReference>
<dbReference type="InterPro" id="IPR013685">
    <property type="entry name" value="POTRA_FtsQ_type"/>
</dbReference>
<dbReference type="GO" id="GO:0043093">
    <property type="term" value="P:FtsZ-dependent cytokinesis"/>
    <property type="evidence" value="ECO:0007669"/>
    <property type="project" value="UniProtKB-UniRule"/>
</dbReference>
<dbReference type="HAMAP" id="MF_00912">
    <property type="entry name" value="DivIB"/>
    <property type="match status" value="1"/>
</dbReference>
<comment type="subcellular location">
    <subcellularLocation>
        <location evidence="8">Cell membrane</location>
        <topology evidence="8">Single-pass type II membrane protein</topology>
    </subcellularLocation>
    <subcellularLocation>
        <location evidence="1">Membrane</location>
    </subcellularLocation>
    <text evidence="8">Localizes to the division septum.</text>
</comment>
<evidence type="ECO:0000256" key="5">
    <source>
        <dbReference type="ARBA" id="ARBA00022989"/>
    </source>
</evidence>
<feature type="domain" description="POTRA" evidence="9">
    <location>
        <begin position="48"/>
        <end position="116"/>
    </location>
</feature>
<keyword evidence="5 8" id="KW-1133">Transmembrane helix</keyword>
<dbReference type="RefSeq" id="WP_093535316.1">
    <property type="nucleotide sequence ID" value="NZ_FOXU01000001.1"/>
</dbReference>
<accession>A0A1I5WKS1</accession>
<keyword evidence="3 8" id="KW-0132">Cell division</keyword>
<sequence length="265" mass="30599">MEKIIDIEDRIPTLKERRRRRTNKKFSILLFLFVTTLLIVLYFQSSYSQVQKITVNGEKLVPKELYIEESTLNIGESMWSFNESKIENLLAKNAWVESVQVKRKWLTSVHIQVNEFHQIGYLEDGDFLHIILENGQIIKTDGQVLPKDGPIFSGFDNEKNRLRMIKELKVLDSEVLTGISQIKYAPTENDAYSILVFMNDGNEVKAIIPSFGEKMNFYPSIVSQLNPEVKGVIDLEVGTFFQPFKDVYNVPVEEEVVESEEDQTP</sequence>
<keyword evidence="2 8" id="KW-1003">Cell membrane</keyword>
<feature type="transmembrane region" description="Helical" evidence="8">
    <location>
        <begin position="26"/>
        <end position="43"/>
    </location>
</feature>
<comment type="similarity">
    <text evidence="8">Belongs to the FtsQ/DivIB family. DivIB subfamily.</text>
</comment>
<organism evidence="10 11">
    <name type="scientific">Psychrobacillus psychrotolerans</name>
    <dbReference type="NCBI Taxonomy" id="126156"/>
    <lineage>
        <taxon>Bacteria</taxon>
        <taxon>Bacillati</taxon>
        <taxon>Bacillota</taxon>
        <taxon>Bacilli</taxon>
        <taxon>Bacillales</taxon>
        <taxon>Bacillaceae</taxon>
        <taxon>Psychrobacillus</taxon>
    </lineage>
</organism>
<evidence type="ECO:0000256" key="4">
    <source>
        <dbReference type="ARBA" id="ARBA00022692"/>
    </source>
</evidence>
<dbReference type="AlphaFoldDB" id="A0A1I5WKS1"/>
<dbReference type="PROSITE" id="PS51779">
    <property type="entry name" value="POTRA"/>
    <property type="match status" value="1"/>
</dbReference>
<reference evidence="11" key="1">
    <citation type="submission" date="2016-10" db="EMBL/GenBank/DDBJ databases">
        <authorList>
            <person name="Varghese N."/>
            <person name="Submissions S."/>
        </authorList>
    </citation>
    <scope>NUCLEOTIDE SEQUENCE [LARGE SCALE GENOMIC DNA]</scope>
    <source>
        <strain evidence="11">DSM 11706</strain>
    </source>
</reference>
<dbReference type="Pfam" id="PF08478">
    <property type="entry name" value="POTRA_1"/>
    <property type="match status" value="1"/>
</dbReference>
<dbReference type="GO" id="GO:0032153">
    <property type="term" value="C:cell division site"/>
    <property type="evidence" value="ECO:0007669"/>
    <property type="project" value="UniProtKB-UniRule"/>
</dbReference>
<dbReference type="InterPro" id="IPR034746">
    <property type="entry name" value="POTRA"/>
</dbReference>
<dbReference type="Pfam" id="PF03799">
    <property type="entry name" value="FtsQ_DivIB_C"/>
    <property type="match status" value="1"/>
</dbReference>
<evidence type="ECO:0000259" key="9">
    <source>
        <dbReference type="PROSITE" id="PS51779"/>
    </source>
</evidence>
<evidence type="ECO:0000256" key="7">
    <source>
        <dbReference type="ARBA" id="ARBA00023306"/>
    </source>
</evidence>
<dbReference type="InterPro" id="IPR005548">
    <property type="entry name" value="Cell_div_FtsQ/DivIB_C"/>
</dbReference>
<keyword evidence="6 8" id="KW-0472">Membrane</keyword>
<keyword evidence="11" id="KW-1185">Reference proteome</keyword>
<gene>
    <name evidence="8" type="primary">divIB</name>
    <name evidence="10" type="ORF">SAMN05421670_1319</name>
</gene>
<evidence type="ECO:0000256" key="6">
    <source>
        <dbReference type="ARBA" id="ARBA00023136"/>
    </source>
</evidence>
<dbReference type="InterPro" id="IPR026580">
    <property type="entry name" value="DivIB"/>
</dbReference>
<comment type="function">
    <text evidence="8">Cell division protein that may be involved in stabilizing or promoting the assembly of the division complex.</text>
</comment>
<dbReference type="InterPro" id="IPR050487">
    <property type="entry name" value="FtsQ_DivIB"/>
</dbReference>
<dbReference type="OrthoDB" id="1819027at2"/>
<evidence type="ECO:0000256" key="1">
    <source>
        <dbReference type="ARBA" id="ARBA00004370"/>
    </source>
</evidence>
<proteinExistence type="inferred from homology"/>
<evidence type="ECO:0000256" key="2">
    <source>
        <dbReference type="ARBA" id="ARBA00022475"/>
    </source>
</evidence>
<evidence type="ECO:0000256" key="3">
    <source>
        <dbReference type="ARBA" id="ARBA00022618"/>
    </source>
</evidence>
<keyword evidence="4 8" id="KW-0812">Transmembrane</keyword>
<evidence type="ECO:0000313" key="11">
    <source>
        <dbReference type="Proteomes" id="UP000198734"/>
    </source>
</evidence>
<protein>
    <recommendedName>
        <fullName evidence="8">Cell division protein DivIB</fullName>
    </recommendedName>
</protein>
<dbReference type="Gene3D" id="3.10.20.310">
    <property type="entry name" value="membrane protein fhac"/>
    <property type="match status" value="1"/>
</dbReference>
<evidence type="ECO:0000256" key="8">
    <source>
        <dbReference type="HAMAP-Rule" id="MF_00912"/>
    </source>
</evidence>
<dbReference type="PANTHER" id="PTHR37820">
    <property type="entry name" value="CELL DIVISION PROTEIN DIVIB"/>
    <property type="match status" value="1"/>
</dbReference>
<evidence type="ECO:0000313" key="10">
    <source>
        <dbReference type="EMBL" id="SFQ20157.1"/>
    </source>
</evidence>
<dbReference type="STRING" id="126156.SAMN05421670_1319"/>
<keyword evidence="7 8" id="KW-0131">Cell cycle</keyword>
<name>A0A1I5WKS1_9BACI</name>
<dbReference type="EMBL" id="FOXU01000001">
    <property type="protein sequence ID" value="SFQ20157.1"/>
    <property type="molecule type" value="Genomic_DNA"/>
</dbReference>